<comment type="subcellular location">
    <subcellularLocation>
        <location evidence="1">Membrane</location>
        <topology evidence="1">Multi-pass membrane protein</topology>
    </subcellularLocation>
</comment>
<evidence type="ECO:0000256" key="1">
    <source>
        <dbReference type="ARBA" id="ARBA00004141"/>
    </source>
</evidence>
<dbReference type="GO" id="GO:0016020">
    <property type="term" value="C:membrane"/>
    <property type="evidence" value="ECO:0007669"/>
    <property type="project" value="UniProtKB-SubCell"/>
</dbReference>
<dbReference type="InParanoid" id="F0XCV2"/>
<keyword evidence="4 7" id="KW-0472">Membrane</keyword>
<dbReference type="Proteomes" id="UP000007796">
    <property type="component" value="Unassembled WGS sequence"/>
</dbReference>
<reference evidence="9 10" key="1">
    <citation type="journal article" date="2011" name="Proc. Natl. Acad. Sci. U.S.A.">
        <title>Genome and transcriptome analyses of the mountain pine beetle-fungal symbiont Grosmannia clavigera, a lodgepole pine pathogen.</title>
        <authorList>
            <person name="DiGuistini S."/>
            <person name="Wang Y."/>
            <person name="Liao N.Y."/>
            <person name="Taylor G."/>
            <person name="Tanguay P."/>
            <person name="Feau N."/>
            <person name="Henrissat B."/>
            <person name="Chan S.K."/>
            <person name="Hesse-Orce U."/>
            <person name="Alamouti S.M."/>
            <person name="Tsui C.K.M."/>
            <person name="Docking R.T."/>
            <person name="Levasseur A."/>
            <person name="Haridas S."/>
            <person name="Robertson G."/>
            <person name="Birol I."/>
            <person name="Holt R.A."/>
            <person name="Marra M.A."/>
            <person name="Hamelin R.C."/>
            <person name="Hirst M."/>
            <person name="Jones S.J.M."/>
            <person name="Bohlmann J."/>
            <person name="Breuil C."/>
        </authorList>
    </citation>
    <scope>NUCLEOTIDE SEQUENCE [LARGE SCALE GENOMIC DNA]</scope>
    <source>
        <strain evidence="10">kw1407 / UAMH 11150</strain>
    </source>
</reference>
<gene>
    <name evidence="9" type="ORF">CMQ_1491</name>
</gene>
<keyword evidence="10" id="KW-1185">Reference proteome</keyword>
<feature type="region of interest" description="Disordered" evidence="6">
    <location>
        <begin position="122"/>
        <end position="144"/>
    </location>
</feature>
<evidence type="ECO:0000313" key="9">
    <source>
        <dbReference type="EMBL" id="EFX04563.1"/>
    </source>
</evidence>
<evidence type="ECO:0000256" key="6">
    <source>
        <dbReference type="SAM" id="MobiDB-lite"/>
    </source>
</evidence>
<accession>F0XCV2</accession>
<evidence type="ECO:0000256" key="5">
    <source>
        <dbReference type="ARBA" id="ARBA00038359"/>
    </source>
</evidence>
<name>F0XCV2_GROCL</name>
<dbReference type="RefSeq" id="XP_014174045.1">
    <property type="nucleotide sequence ID" value="XM_014318570.1"/>
</dbReference>
<feature type="domain" description="Rhodopsin" evidence="8">
    <location>
        <begin position="7"/>
        <end position="88"/>
    </location>
</feature>
<proteinExistence type="inferred from homology"/>
<dbReference type="OrthoDB" id="3897607at2759"/>
<organism evidence="10">
    <name type="scientific">Grosmannia clavigera (strain kw1407 / UAMH 11150)</name>
    <name type="common">Blue stain fungus</name>
    <name type="synonym">Graphiocladiella clavigera</name>
    <dbReference type="NCBI Taxonomy" id="655863"/>
    <lineage>
        <taxon>Eukaryota</taxon>
        <taxon>Fungi</taxon>
        <taxon>Dikarya</taxon>
        <taxon>Ascomycota</taxon>
        <taxon>Pezizomycotina</taxon>
        <taxon>Sordariomycetes</taxon>
        <taxon>Sordariomycetidae</taxon>
        <taxon>Ophiostomatales</taxon>
        <taxon>Ophiostomataceae</taxon>
        <taxon>Leptographium</taxon>
    </lineage>
</organism>
<sequence length="144" mass="15760">MTVVRIGITTDWTCAILPWFNIRRLQMPIRAKVLVMTILSLGAIASSATIVRAPYLNITSPKPIFCTGTARSSFEVKSNVALASLPLLCRPSDFTSSIVSSPRLMVTLSCNSNRLGGARWEHIGDDGESTQGMVHTLEGQRRKK</sequence>
<dbReference type="PANTHER" id="PTHR33048">
    <property type="entry name" value="PTH11-LIKE INTEGRAL MEMBRANE PROTEIN (AFU_ORTHOLOGUE AFUA_5G11245)"/>
    <property type="match status" value="1"/>
</dbReference>
<dbReference type="GeneID" id="25974375"/>
<keyword evidence="2 7" id="KW-0812">Transmembrane</keyword>
<evidence type="ECO:0000256" key="7">
    <source>
        <dbReference type="SAM" id="Phobius"/>
    </source>
</evidence>
<evidence type="ECO:0000256" key="2">
    <source>
        <dbReference type="ARBA" id="ARBA00022692"/>
    </source>
</evidence>
<dbReference type="Pfam" id="PF20684">
    <property type="entry name" value="Fung_rhodopsin"/>
    <property type="match status" value="1"/>
</dbReference>
<dbReference type="PANTHER" id="PTHR33048:SF96">
    <property type="entry name" value="INTEGRAL MEMBRANE PROTEIN"/>
    <property type="match status" value="1"/>
</dbReference>
<dbReference type="AlphaFoldDB" id="F0XCV2"/>
<evidence type="ECO:0000256" key="4">
    <source>
        <dbReference type="ARBA" id="ARBA00023136"/>
    </source>
</evidence>
<dbReference type="HOGENOM" id="CLU_1796669_0_0_1"/>
<feature type="transmembrane region" description="Helical" evidence="7">
    <location>
        <begin position="33"/>
        <end position="55"/>
    </location>
</feature>
<evidence type="ECO:0000256" key="3">
    <source>
        <dbReference type="ARBA" id="ARBA00022989"/>
    </source>
</evidence>
<protein>
    <recommendedName>
        <fullName evidence="8">Rhodopsin domain-containing protein</fullName>
    </recommendedName>
</protein>
<dbReference type="EMBL" id="GL629765">
    <property type="protein sequence ID" value="EFX04563.1"/>
    <property type="molecule type" value="Genomic_DNA"/>
</dbReference>
<evidence type="ECO:0000313" key="10">
    <source>
        <dbReference type="Proteomes" id="UP000007796"/>
    </source>
</evidence>
<dbReference type="InterPro" id="IPR052337">
    <property type="entry name" value="SAT4-like"/>
</dbReference>
<keyword evidence="3 7" id="KW-1133">Transmembrane helix</keyword>
<evidence type="ECO:0000259" key="8">
    <source>
        <dbReference type="Pfam" id="PF20684"/>
    </source>
</evidence>
<dbReference type="InterPro" id="IPR049326">
    <property type="entry name" value="Rhodopsin_dom_fungi"/>
</dbReference>
<comment type="similarity">
    <text evidence="5">Belongs to the SAT4 family.</text>
</comment>